<dbReference type="InterPro" id="IPR011990">
    <property type="entry name" value="TPR-like_helical_dom_sf"/>
</dbReference>
<keyword evidence="2" id="KW-1185">Reference proteome</keyword>
<dbReference type="RefSeq" id="XP_056866882.1">
    <property type="nucleotide sequence ID" value="XM_057010902.1"/>
</dbReference>
<dbReference type="Pfam" id="PF13812">
    <property type="entry name" value="PPR_3"/>
    <property type="match status" value="1"/>
</dbReference>
<reference evidence="3 4" key="2">
    <citation type="submission" date="2025-04" db="UniProtKB">
        <authorList>
            <consortium name="RefSeq"/>
        </authorList>
    </citation>
    <scope>IDENTIFICATION</scope>
    <source>
        <tissue evidence="3 4">Leaf</tissue>
    </source>
</reference>
<dbReference type="RefSeq" id="XP_056851943.1">
    <property type="nucleotide sequence ID" value="XM_056995963.1"/>
</dbReference>
<evidence type="ECO:0000256" key="1">
    <source>
        <dbReference type="ARBA" id="ARBA00022737"/>
    </source>
</evidence>
<dbReference type="Proteomes" id="UP000504610">
    <property type="component" value="Chromosome 5"/>
</dbReference>
<organism evidence="2 3">
    <name type="scientific">Raphanus sativus</name>
    <name type="common">Radish</name>
    <name type="synonym">Raphanus raphanistrum var. sativus</name>
    <dbReference type="NCBI Taxonomy" id="3726"/>
    <lineage>
        <taxon>Eukaryota</taxon>
        <taxon>Viridiplantae</taxon>
        <taxon>Streptophyta</taxon>
        <taxon>Embryophyta</taxon>
        <taxon>Tracheophyta</taxon>
        <taxon>Spermatophyta</taxon>
        <taxon>Magnoliopsida</taxon>
        <taxon>eudicotyledons</taxon>
        <taxon>Gunneridae</taxon>
        <taxon>Pentapetalae</taxon>
        <taxon>rosids</taxon>
        <taxon>malvids</taxon>
        <taxon>Brassicales</taxon>
        <taxon>Brassicaceae</taxon>
        <taxon>Brassiceae</taxon>
        <taxon>Raphanus</taxon>
    </lineage>
</organism>
<evidence type="ECO:0000313" key="3">
    <source>
        <dbReference type="RefSeq" id="XP_018467006.2"/>
    </source>
</evidence>
<sequence>MRSDGIRNVFKKIEKITERFEKGDFEEGSEPLSQVVCLRDQLRAVVVKTCADVETLEDRLKKLHELELLEFEEKTKNHYHALLSGAGYYSTASKAPEEVESLLREMVVYGVAPTNITFWVLLKALADSGKLDLALNYLERMEEEFSVKPESTHHGVVIDGFARTKDPQNLAFAVERVKQLVPFQGQEMSFNAILSRCYPPRYPTEEDLEWLVSVIPIAQDLINFLHGASYVYTVLESTHWRLKVRGIIWPKSVLTRPDDVLVGGKIQKKGGRAVREGG</sequence>
<evidence type="ECO:0000313" key="5">
    <source>
        <dbReference type="RefSeq" id="XP_056851944.1"/>
    </source>
</evidence>
<keyword evidence="1" id="KW-0677">Repeat</keyword>
<dbReference type="GeneID" id="108838592"/>
<gene>
    <name evidence="3 4 5" type="primary">LOC108838592</name>
    <name evidence="6" type="synonym">LOC130512682</name>
</gene>
<dbReference type="InterPro" id="IPR050421">
    <property type="entry name" value="PPR"/>
</dbReference>
<evidence type="ECO:0000313" key="6">
    <source>
        <dbReference type="RefSeq" id="XP_056866882.1"/>
    </source>
</evidence>
<dbReference type="Gene3D" id="1.25.40.10">
    <property type="entry name" value="Tetratricopeptide repeat domain"/>
    <property type="match status" value="1"/>
</dbReference>
<name>A0A6J0M5U0_RAPSA</name>
<protein>
    <submittedName>
        <fullName evidence="4">Pentatricopeptide repeat-containing protein At1g77170, mitochondrial isoform X2</fullName>
    </submittedName>
    <submittedName>
        <fullName evidence="5">Pentatricopeptide repeat-containing protein At1g77170, mitochondrial isoform X3</fullName>
    </submittedName>
    <submittedName>
        <fullName evidence="3">Pentatricopeptide repeat-containing protein At1g77170, mitochondrial isoform X4</fullName>
    </submittedName>
    <submittedName>
        <fullName evidence="6">Pentatricopeptide repeat-containing protein At1g77170, mitochondrial-like</fullName>
    </submittedName>
</protein>
<dbReference type="RefSeq" id="XP_056851944.1">
    <property type="nucleotide sequence ID" value="XM_056995964.1"/>
</dbReference>
<accession>A0A6J0M5U0</accession>
<evidence type="ECO:0000313" key="4">
    <source>
        <dbReference type="RefSeq" id="XP_056851943.1"/>
    </source>
</evidence>
<dbReference type="AlphaFoldDB" id="A0A6J0M5U0"/>
<dbReference type="KEGG" id="rsz:130512682"/>
<dbReference type="InterPro" id="IPR002885">
    <property type="entry name" value="PPR_rpt"/>
</dbReference>
<dbReference type="RefSeq" id="XP_018467006.2">
    <property type="nucleotide sequence ID" value="XM_018611504.2"/>
</dbReference>
<dbReference type="KEGG" id="rsz:108838592"/>
<reference evidence="2" key="1">
    <citation type="journal article" date="2019" name="Database">
        <title>The radish genome database (RadishGD): an integrated information resource for radish genomics.</title>
        <authorList>
            <person name="Yu H.J."/>
            <person name="Baek S."/>
            <person name="Lee Y.J."/>
            <person name="Cho A."/>
            <person name="Mun J.H."/>
        </authorList>
    </citation>
    <scope>NUCLEOTIDE SEQUENCE [LARGE SCALE GENOMIC DNA]</scope>
    <source>
        <strain evidence="2">cv. WK10039</strain>
    </source>
</reference>
<proteinExistence type="predicted"/>
<dbReference type="PANTHER" id="PTHR47928">
    <property type="entry name" value="REPEAT-CONTAINING PROTEIN, PUTATIVE-RELATED"/>
    <property type="match status" value="1"/>
</dbReference>
<dbReference type="PANTHER" id="PTHR47928:SF155">
    <property type="entry name" value="OS05G0439300 PROTEIN"/>
    <property type="match status" value="1"/>
</dbReference>
<evidence type="ECO:0000313" key="2">
    <source>
        <dbReference type="Proteomes" id="UP000504610"/>
    </source>
</evidence>